<dbReference type="Gene3D" id="2.60.120.520">
    <property type="entry name" value="pectin degrading enzyme 5-keto 4- deoxyuronate isomerase, domain 1"/>
    <property type="match status" value="1"/>
</dbReference>
<keyword evidence="5 6" id="KW-0413">Isomerase</keyword>
<dbReference type="NCBIfam" id="NF002091">
    <property type="entry name" value="PRK00924.1"/>
    <property type="match status" value="1"/>
</dbReference>
<dbReference type="GO" id="GO:0008697">
    <property type="term" value="F:4-deoxy-L-threo-5-hexosulose-uronate ketol-isomerase activity"/>
    <property type="evidence" value="ECO:0007669"/>
    <property type="project" value="UniProtKB-UniRule"/>
</dbReference>
<comment type="function">
    <text evidence="6">Catalyzes the isomerization of 5-dehydro-4-deoxy-D-glucuronate to 3-deoxy-D-glycero-2,5-hexodiulosonate.</text>
</comment>
<dbReference type="InterPro" id="IPR027449">
    <property type="entry name" value="KduI_N"/>
</dbReference>
<dbReference type="InterPro" id="IPR011051">
    <property type="entry name" value="RmlC_Cupin_sf"/>
</dbReference>
<keyword evidence="8" id="KW-1185">Reference proteome</keyword>
<evidence type="ECO:0000256" key="5">
    <source>
        <dbReference type="ARBA" id="ARBA00023235"/>
    </source>
</evidence>
<feature type="binding site" evidence="6">
    <location>
        <position position="198"/>
    </location>
    <ligand>
        <name>Zn(2+)</name>
        <dbReference type="ChEBI" id="CHEBI:29105"/>
    </ligand>
</feature>
<comment type="similarity">
    <text evidence="2 6">Belongs to the KduI family.</text>
</comment>
<dbReference type="PANTHER" id="PTHR38461">
    <property type="entry name" value="4-DEOXY-L-THREO-5-HEXOSULOSE-URONATE KETOL-ISOMERASE"/>
    <property type="match status" value="1"/>
</dbReference>
<dbReference type="AlphaFoldDB" id="A0A841KTX9"/>
<dbReference type="GO" id="GO:0045490">
    <property type="term" value="P:pectin catabolic process"/>
    <property type="evidence" value="ECO:0007669"/>
    <property type="project" value="UniProtKB-UniRule"/>
</dbReference>
<evidence type="ECO:0000256" key="2">
    <source>
        <dbReference type="ARBA" id="ARBA00008086"/>
    </source>
</evidence>
<comment type="catalytic activity">
    <reaction evidence="1 6">
        <text>5-dehydro-4-deoxy-D-glucuronate = 3-deoxy-D-glycero-2,5-hexodiulosonate</text>
        <dbReference type="Rhea" id="RHEA:23896"/>
        <dbReference type="ChEBI" id="CHEBI:17117"/>
        <dbReference type="ChEBI" id="CHEBI:29071"/>
        <dbReference type="EC" id="5.3.1.17"/>
    </reaction>
</comment>
<evidence type="ECO:0000256" key="1">
    <source>
        <dbReference type="ARBA" id="ARBA00000552"/>
    </source>
</evidence>
<evidence type="ECO:0000313" key="8">
    <source>
        <dbReference type="Proteomes" id="UP000579281"/>
    </source>
</evidence>
<proteinExistence type="inferred from homology"/>
<evidence type="ECO:0000256" key="3">
    <source>
        <dbReference type="ARBA" id="ARBA00022723"/>
    </source>
</evidence>
<dbReference type="Gene3D" id="2.60.120.10">
    <property type="entry name" value="Jelly Rolls"/>
    <property type="match status" value="1"/>
</dbReference>
<dbReference type="GO" id="GO:0042840">
    <property type="term" value="P:D-glucuronate catabolic process"/>
    <property type="evidence" value="ECO:0007669"/>
    <property type="project" value="TreeGrafter"/>
</dbReference>
<feature type="binding site" evidence="6">
    <location>
        <position position="200"/>
    </location>
    <ligand>
        <name>Zn(2+)</name>
        <dbReference type="ChEBI" id="CHEBI:29105"/>
    </ligand>
</feature>
<dbReference type="GO" id="GO:0019698">
    <property type="term" value="P:D-galacturonate catabolic process"/>
    <property type="evidence" value="ECO:0007669"/>
    <property type="project" value="TreeGrafter"/>
</dbReference>
<protein>
    <recommendedName>
        <fullName evidence="6">4-deoxy-L-threo-5-hexosulose-uronate ketol-isomerase</fullName>
        <ecNumber evidence="6">5.3.1.17</ecNumber>
    </recommendedName>
    <alternativeName>
        <fullName evidence="6">5-keto-4-deoxyuronate isomerase</fullName>
    </alternativeName>
    <alternativeName>
        <fullName evidence="6">DKI isomerase</fullName>
    </alternativeName>
</protein>
<dbReference type="PIRSF" id="PIRSF006625">
    <property type="entry name" value="KduI"/>
    <property type="match status" value="1"/>
</dbReference>
<keyword evidence="4 6" id="KW-0862">Zinc</keyword>
<evidence type="ECO:0000313" key="7">
    <source>
        <dbReference type="EMBL" id="MBB6214392.1"/>
    </source>
</evidence>
<dbReference type="CDD" id="cd20491">
    <property type="entry name" value="cupin_KduI_C"/>
    <property type="match status" value="1"/>
</dbReference>
<feature type="binding site" evidence="6">
    <location>
        <position position="205"/>
    </location>
    <ligand>
        <name>Zn(2+)</name>
        <dbReference type="ChEBI" id="CHEBI:29105"/>
    </ligand>
</feature>
<gene>
    <name evidence="6" type="primary">kduI</name>
    <name evidence="7" type="ORF">HNQ80_000472</name>
</gene>
<keyword evidence="3 6" id="KW-0479">Metal-binding</keyword>
<dbReference type="UniPathway" id="UPA00545">
    <property type="reaction ID" value="UER00826"/>
</dbReference>
<organism evidence="7 8">
    <name type="scientific">Anaerosolibacter carboniphilus</name>
    <dbReference type="NCBI Taxonomy" id="1417629"/>
    <lineage>
        <taxon>Bacteria</taxon>
        <taxon>Bacillati</taxon>
        <taxon>Bacillota</taxon>
        <taxon>Clostridia</taxon>
        <taxon>Peptostreptococcales</taxon>
        <taxon>Thermotaleaceae</taxon>
        <taxon>Anaerosolibacter</taxon>
    </lineage>
</organism>
<comment type="caution">
    <text evidence="7">The sequence shown here is derived from an EMBL/GenBank/DDBJ whole genome shotgun (WGS) entry which is preliminary data.</text>
</comment>
<feature type="binding site" evidence="6">
    <location>
        <position position="247"/>
    </location>
    <ligand>
        <name>Zn(2+)</name>
        <dbReference type="ChEBI" id="CHEBI:29105"/>
    </ligand>
</feature>
<dbReference type="GO" id="GO:0008270">
    <property type="term" value="F:zinc ion binding"/>
    <property type="evidence" value="ECO:0007669"/>
    <property type="project" value="UniProtKB-UniRule"/>
</dbReference>
<dbReference type="InterPro" id="IPR007045">
    <property type="entry name" value="KduI"/>
</dbReference>
<dbReference type="HAMAP" id="MF_00687">
    <property type="entry name" value="KduI"/>
    <property type="match status" value="1"/>
</dbReference>
<dbReference type="EMBL" id="JACHEN010000002">
    <property type="protein sequence ID" value="MBB6214392.1"/>
    <property type="molecule type" value="Genomic_DNA"/>
</dbReference>
<comment type="pathway">
    <text evidence="6">Glycan metabolism; pectin degradation; 2-dehydro-3-deoxy-D-gluconate from pectin: step 4/5.</text>
</comment>
<dbReference type="PANTHER" id="PTHR38461:SF1">
    <property type="entry name" value="4-DEOXY-L-THREO-5-HEXOSULOSE-URONATE KETOL-ISOMERASE"/>
    <property type="match status" value="1"/>
</dbReference>
<sequence>MDIRYGANQIDVKTYDTERLREEFLIEKLFEADDVLSTYSHIDRIITMGAMPVSQVINLEKNIDCQKNLGVDYFLERRELGIINIGGPGVVVVDGVEYKLERLNGLYVGKECRDVLLKSEDSENPAKFYMSSTPAHTKFETKLITLDIANKVEMGSIETSNKRVIYQFIHPAVLETCQLSMGCTILDTGCVWNSMPCHTHERRMEVYMYFNLPEDNVVFHFMGEPQQTRNIVIQNEQAVISPSWSIHCGCGTSNYAFIWSMAGENRTFTDMDHVKVSDIR</sequence>
<reference evidence="7 8" key="1">
    <citation type="submission" date="2020-08" db="EMBL/GenBank/DDBJ databases">
        <title>Genomic Encyclopedia of Type Strains, Phase IV (KMG-IV): sequencing the most valuable type-strain genomes for metagenomic binning, comparative biology and taxonomic classification.</title>
        <authorList>
            <person name="Goeker M."/>
        </authorList>
    </citation>
    <scope>NUCLEOTIDE SEQUENCE [LARGE SCALE GENOMIC DNA]</scope>
    <source>
        <strain evidence="7 8">DSM 103526</strain>
    </source>
</reference>
<dbReference type="EC" id="5.3.1.17" evidence="6"/>
<dbReference type="SUPFAM" id="SSF51182">
    <property type="entry name" value="RmlC-like cupins"/>
    <property type="match status" value="1"/>
</dbReference>
<comment type="cofactor">
    <cofactor evidence="6">
        <name>Zn(2+)</name>
        <dbReference type="ChEBI" id="CHEBI:29105"/>
    </cofactor>
    <text evidence="6">Binds 1 zinc ion per subunit.</text>
</comment>
<dbReference type="CDD" id="cd20294">
    <property type="entry name" value="cupin_KduI_N"/>
    <property type="match status" value="1"/>
</dbReference>
<dbReference type="Proteomes" id="UP000579281">
    <property type="component" value="Unassembled WGS sequence"/>
</dbReference>
<evidence type="ECO:0000256" key="6">
    <source>
        <dbReference type="HAMAP-Rule" id="MF_00687"/>
    </source>
</evidence>
<evidence type="ECO:0000256" key="4">
    <source>
        <dbReference type="ARBA" id="ARBA00022833"/>
    </source>
</evidence>
<dbReference type="InterPro" id="IPR021120">
    <property type="entry name" value="KduI/IolB_isomerase"/>
</dbReference>
<dbReference type="RefSeq" id="WP_184307783.1">
    <property type="nucleotide sequence ID" value="NZ_JACHEN010000002.1"/>
</dbReference>
<dbReference type="InterPro" id="IPR014710">
    <property type="entry name" value="RmlC-like_jellyroll"/>
</dbReference>
<dbReference type="Pfam" id="PF04962">
    <property type="entry name" value="KduI"/>
    <property type="match status" value="1"/>
</dbReference>
<accession>A0A841KTX9</accession>
<name>A0A841KTX9_9FIRM</name>